<evidence type="ECO:0000256" key="1">
    <source>
        <dbReference type="ARBA" id="ARBA00004141"/>
    </source>
</evidence>
<feature type="transmembrane region" description="Helical" evidence="6">
    <location>
        <begin position="12"/>
        <end position="32"/>
    </location>
</feature>
<dbReference type="PANTHER" id="PTHR33048:SF134">
    <property type="entry name" value="INTEGRAL MEMBRANE PROTEIN"/>
    <property type="match status" value="1"/>
</dbReference>
<protein>
    <recommendedName>
        <fullName evidence="7">Rhodopsin domain-containing protein</fullName>
    </recommendedName>
</protein>
<comment type="caution">
    <text evidence="8">The sequence shown here is derived from an EMBL/GenBank/DDBJ whole genome shotgun (WGS) entry which is preliminary data.</text>
</comment>
<keyword evidence="3 6" id="KW-1133">Transmembrane helix</keyword>
<name>A0AAE0MAX5_9PEZI</name>
<evidence type="ECO:0000313" key="9">
    <source>
        <dbReference type="Proteomes" id="UP001283341"/>
    </source>
</evidence>
<proteinExistence type="inferred from homology"/>
<evidence type="ECO:0000256" key="2">
    <source>
        <dbReference type="ARBA" id="ARBA00022692"/>
    </source>
</evidence>
<evidence type="ECO:0000256" key="5">
    <source>
        <dbReference type="ARBA" id="ARBA00038359"/>
    </source>
</evidence>
<keyword evidence="4 6" id="KW-0472">Membrane</keyword>
<evidence type="ECO:0000256" key="6">
    <source>
        <dbReference type="SAM" id="Phobius"/>
    </source>
</evidence>
<dbReference type="Proteomes" id="UP001283341">
    <property type="component" value="Unassembled WGS sequence"/>
</dbReference>
<reference evidence="8" key="1">
    <citation type="journal article" date="2023" name="Mol. Phylogenet. Evol.">
        <title>Genome-scale phylogeny and comparative genomics of the fungal order Sordariales.</title>
        <authorList>
            <person name="Hensen N."/>
            <person name="Bonometti L."/>
            <person name="Westerberg I."/>
            <person name="Brannstrom I.O."/>
            <person name="Guillou S."/>
            <person name="Cros-Aarteil S."/>
            <person name="Calhoun S."/>
            <person name="Haridas S."/>
            <person name="Kuo A."/>
            <person name="Mondo S."/>
            <person name="Pangilinan J."/>
            <person name="Riley R."/>
            <person name="LaButti K."/>
            <person name="Andreopoulos B."/>
            <person name="Lipzen A."/>
            <person name="Chen C."/>
            <person name="Yan M."/>
            <person name="Daum C."/>
            <person name="Ng V."/>
            <person name="Clum A."/>
            <person name="Steindorff A."/>
            <person name="Ohm R.A."/>
            <person name="Martin F."/>
            <person name="Silar P."/>
            <person name="Natvig D.O."/>
            <person name="Lalanne C."/>
            <person name="Gautier V."/>
            <person name="Ament-Velasquez S.L."/>
            <person name="Kruys A."/>
            <person name="Hutchinson M.I."/>
            <person name="Powell A.J."/>
            <person name="Barry K."/>
            <person name="Miller A.N."/>
            <person name="Grigoriev I.V."/>
            <person name="Debuchy R."/>
            <person name="Gladieux P."/>
            <person name="Hiltunen Thoren M."/>
            <person name="Johannesson H."/>
        </authorList>
    </citation>
    <scope>NUCLEOTIDE SEQUENCE</scope>
    <source>
        <strain evidence="8">CBS 118394</strain>
    </source>
</reference>
<feature type="transmembrane region" description="Helical" evidence="6">
    <location>
        <begin position="232"/>
        <end position="252"/>
    </location>
</feature>
<keyword evidence="2 6" id="KW-0812">Transmembrane</keyword>
<evidence type="ECO:0000313" key="8">
    <source>
        <dbReference type="EMBL" id="KAK3324963.1"/>
    </source>
</evidence>
<dbReference type="Pfam" id="PF20684">
    <property type="entry name" value="Fung_rhodopsin"/>
    <property type="match status" value="2"/>
</dbReference>
<evidence type="ECO:0000256" key="3">
    <source>
        <dbReference type="ARBA" id="ARBA00022989"/>
    </source>
</evidence>
<reference evidence="8" key="2">
    <citation type="submission" date="2023-06" db="EMBL/GenBank/DDBJ databases">
        <authorList>
            <consortium name="Lawrence Berkeley National Laboratory"/>
            <person name="Haridas S."/>
            <person name="Hensen N."/>
            <person name="Bonometti L."/>
            <person name="Westerberg I."/>
            <person name="Brannstrom I.O."/>
            <person name="Guillou S."/>
            <person name="Cros-Aarteil S."/>
            <person name="Calhoun S."/>
            <person name="Kuo A."/>
            <person name="Mondo S."/>
            <person name="Pangilinan J."/>
            <person name="Riley R."/>
            <person name="Labutti K."/>
            <person name="Andreopoulos B."/>
            <person name="Lipzen A."/>
            <person name="Chen C."/>
            <person name="Yanf M."/>
            <person name="Daum C."/>
            <person name="Ng V."/>
            <person name="Clum A."/>
            <person name="Steindorff A."/>
            <person name="Ohm R."/>
            <person name="Martin F."/>
            <person name="Silar P."/>
            <person name="Natvig D."/>
            <person name="Lalanne C."/>
            <person name="Gautier V."/>
            <person name="Ament-Velasquez S.L."/>
            <person name="Kruys A."/>
            <person name="Hutchinson M.I."/>
            <person name="Powell A.J."/>
            <person name="Barry K."/>
            <person name="Miller A.N."/>
            <person name="Grigoriev I.V."/>
            <person name="Debuchy R."/>
            <person name="Gladieux P."/>
            <person name="Thoren M.H."/>
            <person name="Johannesson H."/>
        </authorList>
    </citation>
    <scope>NUCLEOTIDE SEQUENCE</scope>
    <source>
        <strain evidence="8">CBS 118394</strain>
    </source>
</reference>
<dbReference type="PANTHER" id="PTHR33048">
    <property type="entry name" value="PTH11-LIKE INTEGRAL MEMBRANE PROTEIN (AFU_ORTHOLOGUE AFUA_5G11245)"/>
    <property type="match status" value="1"/>
</dbReference>
<evidence type="ECO:0000259" key="7">
    <source>
        <dbReference type="Pfam" id="PF20684"/>
    </source>
</evidence>
<accession>A0AAE0MAX5</accession>
<feature type="transmembrane region" description="Helical" evidence="6">
    <location>
        <begin position="94"/>
        <end position="116"/>
    </location>
</feature>
<feature type="transmembrane region" description="Helical" evidence="6">
    <location>
        <begin position="195"/>
        <end position="212"/>
    </location>
</feature>
<feature type="domain" description="Rhodopsin" evidence="7">
    <location>
        <begin position="26"/>
        <end position="151"/>
    </location>
</feature>
<evidence type="ECO:0000256" key="4">
    <source>
        <dbReference type="ARBA" id="ARBA00023136"/>
    </source>
</evidence>
<comment type="subcellular location">
    <subcellularLocation>
        <location evidence="1">Membrane</location>
        <topology evidence="1">Multi-pass membrane protein</topology>
    </subcellularLocation>
</comment>
<comment type="similarity">
    <text evidence="5">Belongs to the SAT4 family.</text>
</comment>
<dbReference type="EMBL" id="JAUEDM010000002">
    <property type="protein sequence ID" value="KAK3324963.1"/>
    <property type="molecule type" value="Genomic_DNA"/>
</dbReference>
<feature type="transmembrane region" description="Helical" evidence="6">
    <location>
        <begin position="128"/>
        <end position="149"/>
    </location>
</feature>
<feature type="domain" description="Rhodopsin" evidence="7">
    <location>
        <begin position="170"/>
        <end position="254"/>
    </location>
</feature>
<organism evidence="8 9">
    <name type="scientific">Apodospora peruviana</name>
    <dbReference type="NCBI Taxonomy" id="516989"/>
    <lineage>
        <taxon>Eukaryota</taxon>
        <taxon>Fungi</taxon>
        <taxon>Dikarya</taxon>
        <taxon>Ascomycota</taxon>
        <taxon>Pezizomycotina</taxon>
        <taxon>Sordariomycetes</taxon>
        <taxon>Sordariomycetidae</taxon>
        <taxon>Sordariales</taxon>
        <taxon>Lasiosphaeriaceae</taxon>
        <taxon>Apodospora</taxon>
    </lineage>
</organism>
<sequence length="327" mass="35794">MSNSTKRTAVALSISMPLIATLAVILRVYTRLRIKKRPLQTDDYLAIAALIFCLTLSACAIASVYLGGVGTHLKMGPDGRIQCPEEYEHFAKSLWVIEFTNIPAVGLTKLSVVFFFKKIFYISQKFVAVAWAMIWTISIANVGFFLAHFCKIPPLNFRLALNQPAPDATVNCIPLSVNWSPLEEPHNGKCVNTVALFWAVSLTDIITDVIILSMPWPQIMKLRMSSTRKIEIVIVFLLGYVVIGADVARLVGSLPGIRAREHIDYTSVPAPDPGGHLQHTHGNTAATTTNAGFNTSFISRYYGVKAANNTSAVSSAPHAVDFSEVTL</sequence>
<feature type="transmembrane region" description="Helical" evidence="6">
    <location>
        <begin position="44"/>
        <end position="66"/>
    </location>
</feature>
<dbReference type="AlphaFoldDB" id="A0AAE0MAX5"/>
<gene>
    <name evidence="8" type="ORF">B0H66DRAFT_615290</name>
</gene>
<dbReference type="GO" id="GO:0016020">
    <property type="term" value="C:membrane"/>
    <property type="evidence" value="ECO:0007669"/>
    <property type="project" value="UniProtKB-SubCell"/>
</dbReference>
<dbReference type="InterPro" id="IPR052337">
    <property type="entry name" value="SAT4-like"/>
</dbReference>
<dbReference type="InterPro" id="IPR049326">
    <property type="entry name" value="Rhodopsin_dom_fungi"/>
</dbReference>
<keyword evidence="9" id="KW-1185">Reference proteome</keyword>